<dbReference type="AlphaFoldDB" id="A0A0B7ALC6"/>
<accession>A0A0B7ALC6</accession>
<sequence length="72" mass="8566">MYLRKSQLKRGEKESNLWESSKEQRISTHTTHVYRHHITPKGDPKLTVVIWNVNMYEPLILIITPLSHKIDE</sequence>
<gene>
    <name evidence="2" type="primary">ORF127208</name>
</gene>
<protein>
    <submittedName>
        <fullName evidence="2">Uncharacterized protein</fullName>
    </submittedName>
</protein>
<proteinExistence type="predicted"/>
<evidence type="ECO:0000256" key="1">
    <source>
        <dbReference type="SAM" id="MobiDB-lite"/>
    </source>
</evidence>
<feature type="compositionally biased region" description="Basic and acidic residues" evidence="1">
    <location>
        <begin position="9"/>
        <end position="25"/>
    </location>
</feature>
<dbReference type="EMBL" id="HACG01034788">
    <property type="protein sequence ID" value="CEK81653.1"/>
    <property type="molecule type" value="Transcribed_RNA"/>
</dbReference>
<reference evidence="2" key="1">
    <citation type="submission" date="2014-12" db="EMBL/GenBank/DDBJ databases">
        <title>Insight into the proteome of Arion vulgaris.</title>
        <authorList>
            <person name="Aradska J."/>
            <person name="Bulat T."/>
            <person name="Smidak R."/>
            <person name="Sarate P."/>
            <person name="Gangsoo J."/>
            <person name="Sialana F."/>
            <person name="Bilban M."/>
            <person name="Lubec G."/>
        </authorList>
    </citation>
    <scope>NUCLEOTIDE SEQUENCE</scope>
    <source>
        <tissue evidence="2">Skin</tissue>
    </source>
</reference>
<feature type="region of interest" description="Disordered" evidence="1">
    <location>
        <begin position="1"/>
        <end position="25"/>
    </location>
</feature>
<evidence type="ECO:0000313" key="2">
    <source>
        <dbReference type="EMBL" id="CEK81653.1"/>
    </source>
</evidence>
<name>A0A0B7ALC6_9EUPU</name>
<organism evidence="2">
    <name type="scientific">Arion vulgaris</name>
    <dbReference type="NCBI Taxonomy" id="1028688"/>
    <lineage>
        <taxon>Eukaryota</taxon>
        <taxon>Metazoa</taxon>
        <taxon>Spiralia</taxon>
        <taxon>Lophotrochozoa</taxon>
        <taxon>Mollusca</taxon>
        <taxon>Gastropoda</taxon>
        <taxon>Heterobranchia</taxon>
        <taxon>Euthyneura</taxon>
        <taxon>Panpulmonata</taxon>
        <taxon>Eupulmonata</taxon>
        <taxon>Stylommatophora</taxon>
        <taxon>Helicina</taxon>
        <taxon>Arionoidea</taxon>
        <taxon>Arionidae</taxon>
        <taxon>Arion</taxon>
    </lineage>
</organism>